<evidence type="ECO:0000256" key="4">
    <source>
        <dbReference type="ARBA" id="ARBA00050776"/>
    </source>
</evidence>
<evidence type="ECO:0000259" key="6">
    <source>
        <dbReference type="Pfam" id="PF00266"/>
    </source>
</evidence>
<gene>
    <name evidence="7" type="primary">csd</name>
    <name evidence="7" type="ORF">CLOACE_16330</name>
</gene>
<dbReference type="Gene3D" id="3.40.640.10">
    <property type="entry name" value="Type I PLP-dependent aspartate aminotransferase-like (Major domain)"/>
    <property type="match status" value="1"/>
</dbReference>
<dbReference type="PROSITE" id="PS00595">
    <property type="entry name" value="AA_TRANSFER_CLASS_5"/>
    <property type="match status" value="1"/>
</dbReference>
<comment type="caution">
    <text evidence="7">The sequence shown here is derived from an EMBL/GenBank/DDBJ whole genome shotgun (WGS) entry which is preliminary data.</text>
</comment>
<feature type="domain" description="Aminotransferase class V" evidence="6">
    <location>
        <begin position="26"/>
        <end position="412"/>
    </location>
</feature>
<evidence type="ECO:0000256" key="3">
    <source>
        <dbReference type="ARBA" id="ARBA00022898"/>
    </source>
</evidence>
<keyword evidence="3" id="KW-0663">Pyridoxal phosphate</keyword>
<dbReference type="InterPro" id="IPR000192">
    <property type="entry name" value="Aminotrans_V_dom"/>
</dbReference>
<dbReference type="STRING" id="1121290.CLAOCE_16330"/>
<evidence type="ECO:0000313" key="8">
    <source>
        <dbReference type="Proteomes" id="UP000175744"/>
    </source>
</evidence>
<keyword evidence="8" id="KW-1185">Reference proteome</keyword>
<dbReference type="PATRIC" id="fig|1121290.3.peg.1621"/>
<evidence type="ECO:0000256" key="2">
    <source>
        <dbReference type="ARBA" id="ARBA00010447"/>
    </source>
</evidence>
<dbReference type="InterPro" id="IPR015422">
    <property type="entry name" value="PyrdxlP-dep_Trfase_small"/>
</dbReference>
<evidence type="ECO:0000256" key="1">
    <source>
        <dbReference type="ARBA" id="ARBA00001933"/>
    </source>
</evidence>
<reference evidence="7 8" key="1">
    <citation type="submission" date="2016-06" db="EMBL/GenBank/DDBJ databases">
        <title>Genome sequence of Clostridium acetireducens DSM 10703.</title>
        <authorList>
            <person name="Poehlein A."/>
            <person name="Fluechter S."/>
            <person name="Duerre P."/>
            <person name="Daniel R."/>
        </authorList>
    </citation>
    <scope>NUCLEOTIDE SEQUENCE [LARGE SCALE GENOMIC DNA]</scope>
    <source>
        <strain evidence="7 8">DSM 10703</strain>
    </source>
</reference>
<dbReference type="InterPro" id="IPR020578">
    <property type="entry name" value="Aminotrans_V_PyrdxlP_BS"/>
</dbReference>
<dbReference type="InterPro" id="IPR015421">
    <property type="entry name" value="PyrdxlP-dep_Trfase_major"/>
</dbReference>
<dbReference type="EC" id="2.8.1.7" evidence="7"/>
<keyword evidence="7" id="KW-0808">Transferase</keyword>
<protein>
    <submittedName>
        <fullName evidence="7">Putative cysteine desulfurase</fullName>
        <ecNumber evidence="7">2.8.1.7</ecNumber>
    </submittedName>
</protein>
<dbReference type="Proteomes" id="UP000175744">
    <property type="component" value="Unassembled WGS sequence"/>
</dbReference>
<dbReference type="SUPFAM" id="SSF53383">
    <property type="entry name" value="PLP-dependent transferases"/>
    <property type="match status" value="1"/>
</dbReference>
<accession>A0A1E8EXQ0</accession>
<dbReference type="EMBL" id="LZFO01000024">
    <property type="protein sequence ID" value="OFI05550.1"/>
    <property type="molecule type" value="Genomic_DNA"/>
</dbReference>
<evidence type="ECO:0000256" key="5">
    <source>
        <dbReference type="RuleBase" id="RU004504"/>
    </source>
</evidence>
<name>A0A1E8EXQ0_9CLOT</name>
<dbReference type="PANTHER" id="PTHR43586:SF8">
    <property type="entry name" value="CYSTEINE DESULFURASE 1, CHLOROPLASTIC"/>
    <property type="match status" value="1"/>
</dbReference>
<dbReference type="GO" id="GO:0031071">
    <property type="term" value="F:cysteine desulfurase activity"/>
    <property type="evidence" value="ECO:0007669"/>
    <property type="project" value="UniProtKB-EC"/>
</dbReference>
<dbReference type="Pfam" id="PF00266">
    <property type="entry name" value="Aminotran_5"/>
    <property type="match status" value="1"/>
</dbReference>
<organism evidence="7 8">
    <name type="scientific">Clostridium acetireducens DSM 10703</name>
    <dbReference type="NCBI Taxonomy" id="1121290"/>
    <lineage>
        <taxon>Bacteria</taxon>
        <taxon>Bacillati</taxon>
        <taxon>Bacillota</taxon>
        <taxon>Clostridia</taxon>
        <taxon>Eubacteriales</taxon>
        <taxon>Clostridiaceae</taxon>
        <taxon>Clostridium</taxon>
    </lineage>
</organism>
<dbReference type="PANTHER" id="PTHR43586">
    <property type="entry name" value="CYSTEINE DESULFURASE"/>
    <property type="match status" value="1"/>
</dbReference>
<dbReference type="Gene3D" id="3.90.1150.10">
    <property type="entry name" value="Aspartate Aminotransferase, domain 1"/>
    <property type="match status" value="1"/>
</dbReference>
<proteinExistence type="inferred from homology"/>
<comment type="similarity">
    <text evidence="2">Belongs to the class-V pyridoxal-phosphate-dependent aminotransferase family. Csd subfamily.</text>
</comment>
<comment type="cofactor">
    <cofactor evidence="1 5">
        <name>pyridoxal 5'-phosphate</name>
        <dbReference type="ChEBI" id="CHEBI:597326"/>
    </cofactor>
</comment>
<dbReference type="AlphaFoldDB" id="A0A1E8EXQ0"/>
<comment type="catalytic activity">
    <reaction evidence="4">
        <text>(sulfur carrier)-H + L-cysteine = (sulfur carrier)-SH + L-alanine</text>
        <dbReference type="Rhea" id="RHEA:43892"/>
        <dbReference type="Rhea" id="RHEA-COMP:14737"/>
        <dbReference type="Rhea" id="RHEA-COMP:14739"/>
        <dbReference type="ChEBI" id="CHEBI:29917"/>
        <dbReference type="ChEBI" id="CHEBI:35235"/>
        <dbReference type="ChEBI" id="CHEBI:57972"/>
        <dbReference type="ChEBI" id="CHEBI:64428"/>
        <dbReference type="EC" id="2.8.1.7"/>
    </reaction>
</comment>
<dbReference type="RefSeq" id="WP_242866430.1">
    <property type="nucleotide sequence ID" value="NZ_LZFO01000024.1"/>
</dbReference>
<evidence type="ECO:0000313" key="7">
    <source>
        <dbReference type="EMBL" id="OFI05550.1"/>
    </source>
</evidence>
<sequence>MFNYRKLIVGADTPIKIANGQYVKYVNFDNAATTPPFISVVEDLLSFLPYYSSIHRGMGIKSQISTKAYDDARESVANFVEIDARKASIIFVKNTTEAINKLSNMLYDKYKGGIVISTTMEHHSNDLPWRKFNIKYVDVDKYGRLSIEDLKYKLKKYRGKVVLVTVTGASNVTGYKNPIYDIARIVHQYGSKLLVDGAQFVPHSPIYMGDECSDSHIDYLAFSAHKMYAPFGIGVLIGSKDEFNSCNPDYCGGGTVDVVTHDFVKWASTPDKDEAGSPNVIGAVALVSAINTLQKLDMNLIEEYEKSILHYAYNSLKSIPEVKLYCDNCNNCVGIVPFNINGIYHETLSKILSYEFGIAVRSGCFCAQPYIQKLLNVPIEKTIKMMEEHGRRPGMVRLSFSLYNTFDEIDYLVYALRKIINYKNKYLAKYN</sequence>
<dbReference type="InterPro" id="IPR015424">
    <property type="entry name" value="PyrdxlP-dep_Trfase"/>
</dbReference>